<name>A0A1A0RDJ9_MYCPR</name>
<dbReference type="Gene3D" id="3.30.565.10">
    <property type="entry name" value="Histidine kinase-like ATPase, C-terminal domain"/>
    <property type="match status" value="1"/>
</dbReference>
<dbReference type="SUPFAM" id="SSF55874">
    <property type="entry name" value="ATPase domain of HSP90 chaperone/DNA topoisomerase II/histidine kinase"/>
    <property type="match status" value="1"/>
</dbReference>
<sequence>MTEIQVGAGKTMLQALIKTPGVGLCELIWNAFDEDAKVVSVRVEINGLGGVDLIHVEDDGNGMNRERAELSFSKVGDSWKLTPGTKSDGGRVVHGKHGRGRYAAFALGSSVNWVSTSKAVEGDELKTIEIKGNVNSLDRFEINELPTESGNAGTRVVIGAVTEDAAKAFDEKTALHQRLLTEFALHLERHRDFRIEFLGITIEPSAVIDSRTTIDLDLPGDVQGPAKLTVIEWTLQNVDRRLYLCSPDGAIIDEMLPGIQAVGAEFTAYLAWEGFTHDQGLLLEGDTETPAGKVVQAARAALKEHLTDAARRREAETITRWRKEGVYPYKDEPKTKVEKATRDTFKVVAMAASRTVDEAKSSSSKALALSLLKETFESDPEALLPILKQFSKLNSSRIEELREILEHTSLTHLISMGKEVGSRIEFINGLNALLFDRLTKKRLLERTQLHRILANETWIFGEEWSLTADDERLFEVLKKYLAKLGADVELAGDKPVLREDGSDGIPDLVLGRQLETRENHFKHLVVELKRPSHTLNDDDVTQLRSYASAITNDERFDQPNSFWEFWLVGNETKQSVNEQRNQEHLPYGVVQHSKKYRLIVRTWAELLGDAEHRLKFVQKSLQYESDRDSGLASMRAKYADYLPPEALNVVAKAVDTHGEEDQGPESADSGEKTA</sequence>
<evidence type="ECO:0000313" key="3">
    <source>
        <dbReference type="Proteomes" id="UP000093902"/>
    </source>
</evidence>
<protein>
    <recommendedName>
        <fullName evidence="4">DNA mismatch repair protein</fullName>
    </recommendedName>
</protein>
<gene>
    <name evidence="2" type="ORF">A5792_02460</name>
</gene>
<evidence type="ECO:0000313" key="2">
    <source>
        <dbReference type="EMBL" id="OBB32571.1"/>
    </source>
</evidence>
<feature type="region of interest" description="Disordered" evidence="1">
    <location>
        <begin position="651"/>
        <end position="674"/>
    </location>
</feature>
<dbReference type="EMBL" id="LZSO01000012">
    <property type="protein sequence ID" value="OBB32571.1"/>
    <property type="molecule type" value="Genomic_DNA"/>
</dbReference>
<dbReference type="RefSeq" id="WP_064931078.1">
    <property type="nucleotide sequence ID" value="NZ_LZSO01000012.1"/>
</dbReference>
<reference evidence="3" key="1">
    <citation type="submission" date="2016-06" db="EMBL/GenBank/DDBJ databases">
        <authorList>
            <person name="Sutton G."/>
            <person name="Brinkac L."/>
            <person name="Sanka R."/>
            <person name="Adams M."/>
            <person name="Lau E."/>
            <person name="Mehaffy C."/>
            <person name="Tameris M."/>
            <person name="Hatherill M."/>
            <person name="Hanekom W."/>
            <person name="Mahomed H."/>
            <person name="Mcshane H."/>
        </authorList>
    </citation>
    <scope>NUCLEOTIDE SEQUENCE [LARGE SCALE GENOMIC DNA]</scope>
    <source>
        <strain evidence="3">852002-51209_SCH5440388</strain>
    </source>
</reference>
<organism evidence="2 3">
    <name type="scientific">Mycolicibacterium peregrinum</name>
    <name type="common">Mycobacterium peregrinum</name>
    <dbReference type="NCBI Taxonomy" id="43304"/>
    <lineage>
        <taxon>Bacteria</taxon>
        <taxon>Bacillati</taxon>
        <taxon>Actinomycetota</taxon>
        <taxon>Actinomycetes</taxon>
        <taxon>Mycobacteriales</taxon>
        <taxon>Mycobacteriaceae</taxon>
        <taxon>Mycolicibacterium</taxon>
    </lineage>
</organism>
<proteinExistence type="predicted"/>
<dbReference type="InterPro" id="IPR036890">
    <property type="entry name" value="HATPase_C_sf"/>
</dbReference>
<comment type="caution">
    <text evidence="2">The sequence shown here is derived from an EMBL/GenBank/DDBJ whole genome shotgun (WGS) entry which is preliminary data.</text>
</comment>
<evidence type="ECO:0000256" key="1">
    <source>
        <dbReference type="SAM" id="MobiDB-lite"/>
    </source>
</evidence>
<dbReference type="Proteomes" id="UP000093902">
    <property type="component" value="Unassembled WGS sequence"/>
</dbReference>
<dbReference type="AlphaFoldDB" id="A0A1A0RDJ9"/>
<evidence type="ECO:0008006" key="4">
    <source>
        <dbReference type="Google" id="ProtNLM"/>
    </source>
</evidence>
<dbReference type="Pfam" id="PF13589">
    <property type="entry name" value="HATPase_c_3"/>
    <property type="match status" value="1"/>
</dbReference>
<accession>A0A1A0RDJ9</accession>